<keyword evidence="3" id="KW-1185">Reference proteome</keyword>
<feature type="chain" id="PRO_5033030825" description="DUF4352 domain-containing protein" evidence="1">
    <location>
        <begin position="24"/>
        <end position="178"/>
    </location>
</feature>
<evidence type="ECO:0000313" key="2">
    <source>
        <dbReference type="EMBL" id="NYI87085.1"/>
    </source>
</evidence>
<accession>A0A853AWS4</accession>
<evidence type="ECO:0008006" key="4">
    <source>
        <dbReference type="Google" id="ProtNLM"/>
    </source>
</evidence>
<dbReference type="RefSeq" id="WP_312860875.1">
    <property type="nucleotide sequence ID" value="NZ_JACCFK010000001.1"/>
</dbReference>
<dbReference type="PROSITE" id="PS51257">
    <property type="entry name" value="PROKAR_LIPOPROTEIN"/>
    <property type="match status" value="1"/>
</dbReference>
<reference evidence="2 3" key="1">
    <citation type="submission" date="2020-07" db="EMBL/GenBank/DDBJ databases">
        <title>Sequencing the genomes of 1000 actinobacteria strains.</title>
        <authorList>
            <person name="Klenk H.-P."/>
        </authorList>
    </citation>
    <scope>NUCLEOTIDE SEQUENCE [LARGE SCALE GENOMIC DNA]</scope>
    <source>
        <strain evidence="2 3">DSM 104006</strain>
    </source>
</reference>
<name>A0A853AWS4_9PSEU</name>
<organism evidence="2 3">
    <name type="scientific">Amycolatopsis endophytica</name>
    <dbReference type="NCBI Taxonomy" id="860233"/>
    <lineage>
        <taxon>Bacteria</taxon>
        <taxon>Bacillati</taxon>
        <taxon>Actinomycetota</taxon>
        <taxon>Actinomycetes</taxon>
        <taxon>Pseudonocardiales</taxon>
        <taxon>Pseudonocardiaceae</taxon>
        <taxon>Amycolatopsis</taxon>
    </lineage>
</organism>
<proteinExistence type="predicted"/>
<dbReference type="Proteomes" id="UP000549616">
    <property type="component" value="Unassembled WGS sequence"/>
</dbReference>
<evidence type="ECO:0000313" key="3">
    <source>
        <dbReference type="Proteomes" id="UP000549616"/>
    </source>
</evidence>
<comment type="caution">
    <text evidence="2">The sequence shown here is derived from an EMBL/GenBank/DDBJ whole genome shotgun (WGS) entry which is preliminary data.</text>
</comment>
<dbReference type="EMBL" id="JACCFK010000001">
    <property type="protein sequence ID" value="NYI87085.1"/>
    <property type="molecule type" value="Genomic_DNA"/>
</dbReference>
<dbReference type="AlphaFoldDB" id="A0A853AWS4"/>
<feature type="signal peptide" evidence="1">
    <location>
        <begin position="1"/>
        <end position="23"/>
    </location>
</feature>
<evidence type="ECO:0000256" key="1">
    <source>
        <dbReference type="SAM" id="SignalP"/>
    </source>
</evidence>
<keyword evidence="1" id="KW-0732">Signal</keyword>
<protein>
    <recommendedName>
        <fullName evidence="4">DUF4352 domain-containing protein</fullName>
    </recommendedName>
</protein>
<gene>
    <name evidence="2" type="ORF">HNR02_000408</name>
</gene>
<sequence>MAPVRTPRHAMAALALVAVTACGAPAPVDGGSTSTGGDVTLQQAVPALRTVDFGGRFRFDDGIAVSVSAPKPFRPSTSAYPRSDRAVAFEILIRNDSEQPFRLSGLSVSATVGEVASKQVVDSTQGYSGIVEAGKDVQPGRDVRVNLAFTAPPQPAEMKLTLRPTATSPVIAVYCGAA</sequence>